<dbReference type="SUPFAM" id="SSF52540">
    <property type="entry name" value="P-loop containing nucleoside triphosphate hydrolases"/>
    <property type="match status" value="1"/>
</dbReference>
<name>A0A369Q9N5_9SPHN</name>
<evidence type="ECO:0000313" key="1">
    <source>
        <dbReference type="EMBL" id="RDC59967.1"/>
    </source>
</evidence>
<comment type="caution">
    <text evidence="1">The sequence shown here is derived from an EMBL/GenBank/DDBJ whole genome shotgun (WGS) entry which is preliminary data.</text>
</comment>
<keyword evidence="2" id="KW-1185">Reference proteome</keyword>
<evidence type="ECO:0000313" key="2">
    <source>
        <dbReference type="Proteomes" id="UP000253727"/>
    </source>
</evidence>
<sequence length="228" mass="24677">MIDKLWRYQATSSTALRVPANESASAEPTLQEAFASGGDASAIGLALSQINAGPHASLLWVQDRQAIREMGRMFLHGIPSVLGQDVIHITASNGREALWAMAEGLKCAELGAVIGEIHGDPRALDFTATRRLAVAAEQHGVPAFLVRINGHADLSGARRRWRVKSRPSLPHPHDKTAPGAPVWSLDLFRARDMQPTRWDVSYDGTAHRLDLVSADGDGPLEEETRQAG</sequence>
<dbReference type="Gene3D" id="3.40.50.300">
    <property type="entry name" value="P-loop containing nucleotide triphosphate hydrolases"/>
    <property type="match status" value="1"/>
</dbReference>
<dbReference type="EMBL" id="QBKA01000002">
    <property type="protein sequence ID" value="RDC59967.1"/>
    <property type="molecule type" value="Genomic_DNA"/>
</dbReference>
<evidence type="ECO:0008006" key="3">
    <source>
        <dbReference type="Google" id="ProtNLM"/>
    </source>
</evidence>
<dbReference type="OrthoDB" id="7202530at2"/>
<dbReference type="AlphaFoldDB" id="A0A369Q9N5"/>
<dbReference type="Proteomes" id="UP000253727">
    <property type="component" value="Unassembled WGS sequence"/>
</dbReference>
<organism evidence="1 2">
    <name type="scientific">Alteripontixanthobacter maritimus</name>
    <dbReference type="NCBI Taxonomy" id="2161824"/>
    <lineage>
        <taxon>Bacteria</taxon>
        <taxon>Pseudomonadati</taxon>
        <taxon>Pseudomonadota</taxon>
        <taxon>Alphaproteobacteria</taxon>
        <taxon>Sphingomonadales</taxon>
        <taxon>Erythrobacteraceae</taxon>
        <taxon>Alteripontixanthobacter</taxon>
    </lineage>
</organism>
<proteinExistence type="predicted"/>
<dbReference type="RefSeq" id="WP_115366218.1">
    <property type="nucleotide sequence ID" value="NZ_QBKA01000002.1"/>
</dbReference>
<protein>
    <recommendedName>
        <fullName evidence="3">Protein ImuA</fullName>
    </recommendedName>
</protein>
<dbReference type="InterPro" id="IPR027417">
    <property type="entry name" value="P-loop_NTPase"/>
</dbReference>
<gene>
    <name evidence="1" type="ORF">HME9302_01165</name>
</gene>
<accession>A0A369Q9N5</accession>
<reference evidence="1 2" key="1">
    <citation type="submission" date="2018-04" db="EMBL/GenBank/DDBJ databases">
        <title>Altererythrobacter sp. HME9302 genome sequencing and assembly.</title>
        <authorList>
            <person name="Kang H."/>
            <person name="Kim H."/>
            <person name="Joh K."/>
        </authorList>
    </citation>
    <scope>NUCLEOTIDE SEQUENCE [LARGE SCALE GENOMIC DNA]</scope>
    <source>
        <strain evidence="1 2">HME9302</strain>
    </source>
</reference>